<evidence type="ECO:0000313" key="4">
    <source>
        <dbReference type="Proteomes" id="UP000521227"/>
    </source>
</evidence>
<dbReference type="Proteomes" id="UP000521227">
    <property type="component" value="Unassembled WGS sequence"/>
</dbReference>
<reference evidence="3 4" key="1">
    <citation type="submission" date="2020-08" db="EMBL/GenBank/DDBJ databases">
        <title>Genomic Encyclopedia of Type Strains, Phase IV (KMG-IV): sequencing the most valuable type-strain genomes for metagenomic binning, comparative biology and taxonomic classification.</title>
        <authorList>
            <person name="Goeker M."/>
        </authorList>
    </citation>
    <scope>NUCLEOTIDE SEQUENCE [LARGE SCALE GENOMIC DNA]</scope>
    <source>
        <strain evidence="3 4">DSM 17498</strain>
    </source>
</reference>
<keyword evidence="1" id="KW-0808">Transferase</keyword>
<name>A0A840MZ98_9BRAD</name>
<protein>
    <submittedName>
        <fullName evidence="3">Thymidylate synthase</fullName>
    </submittedName>
</protein>
<dbReference type="EMBL" id="JACHIJ010000005">
    <property type="protein sequence ID" value="MBB5053609.1"/>
    <property type="molecule type" value="Genomic_DNA"/>
</dbReference>
<feature type="domain" description="Thymidylate synthase/dCMP hydroxymethylase" evidence="2">
    <location>
        <begin position="27"/>
        <end position="235"/>
    </location>
</feature>
<dbReference type="SUPFAM" id="SSF55831">
    <property type="entry name" value="Thymidylate synthase/dCMP hydroxymethylase"/>
    <property type="match status" value="1"/>
</dbReference>
<dbReference type="InterPro" id="IPR023451">
    <property type="entry name" value="Thymidate_synth/dCMP_Mease_dom"/>
</dbReference>
<comment type="caution">
    <text evidence="3">The sequence shown here is derived from an EMBL/GenBank/DDBJ whole genome shotgun (WGS) entry which is preliminary data.</text>
</comment>
<dbReference type="RefSeq" id="WP_051373166.1">
    <property type="nucleotide sequence ID" value="NZ_JACHIJ010000005.1"/>
</dbReference>
<evidence type="ECO:0000256" key="1">
    <source>
        <dbReference type="ARBA" id="ARBA00022679"/>
    </source>
</evidence>
<evidence type="ECO:0000313" key="3">
    <source>
        <dbReference type="EMBL" id="MBB5053609.1"/>
    </source>
</evidence>
<organism evidence="3 4">
    <name type="scientific">Afipia massiliensis</name>
    <dbReference type="NCBI Taxonomy" id="211460"/>
    <lineage>
        <taxon>Bacteria</taxon>
        <taxon>Pseudomonadati</taxon>
        <taxon>Pseudomonadota</taxon>
        <taxon>Alphaproteobacteria</taxon>
        <taxon>Hyphomicrobiales</taxon>
        <taxon>Nitrobacteraceae</taxon>
        <taxon>Afipia</taxon>
    </lineage>
</organism>
<proteinExistence type="predicted"/>
<dbReference type="AlphaFoldDB" id="A0A840MZ98"/>
<sequence>MNESVRYPASLTQMPNYRNISFATVDSVADVLTSGVEVRVRGKLTRELLGRVTSLERPYERYLFVPKRHSDVFAQFAETMWMLAGRDDIAWLTRYLPRAPEFSDDGTTWHGAYGPRLRRWCGSIDQLDEARQLLTKDLASRRAVMMVFDPARDYVDSKDIPCNNWLSWIARNGKLHLNVAVRSNDAMWGFSGVNAFEWSVLQELMSFWLGLENGPATYFATSFHLYDIHFDRVRQMNNSFHGLTPYDFGIGRAPFRTLWDEFECKLKKWFIVEEKIRAEPNVPLFQHGRVDDPFLDSGLALIHVFWAHRQWGAERLVKELGQLPAEDYVVAIYDQLRRLYPALTDNIAQPEIRRFFEACRGISVNASDDFKLAIKRLHAEKDRAYGGAWKRRGELVSILPNIARKADRLENLVQTGATMRGESLLDTVIDLYVYVEKYRLFLAEHLEDNDLLPNDARKPYSDHDANFDTLVDRLDLQMPTQSTKELISDVVTRFDACWRNAETRGDTAEQFELATKLAEAAGALIARVVADDTVALARFVRSEVQHAGR</sequence>
<evidence type="ECO:0000259" key="2">
    <source>
        <dbReference type="Pfam" id="PF00303"/>
    </source>
</evidence>
<dbReference type="GO" id="GO:0016740">
    <property type="term" value="F:transferase activity"/>
    <property type="evidence" value="ECO:0007669"/>
    <property type="project" value="UniProtKB-KW"/>
</dbReference>
<accession>A0A840MZ98</accession>
<dbReference type="Gene3D" id="3.30.572.10">
    <property type="entry name" value="Thymidylate synthase/dCMP hydroxymethylase domain"/>
    <property type="match status" value="1"/>
</dbReference>
<dbReference type="Pfam" id="PF00303">
    <property type="entry name" value="Thymidylat_synt"/>
    <property type="match status" value="1"/>
</dbReference>
<gene>
    <name evidence="3" type="ORF">HNQ36_003609</name>
</gene>
<dbReference type="InterPro" id="IPR036926">
    <property type="entry name" value="Thymidate_synth/dCMP_Mease_sf"/>
</dbReference>